<name>A0A016QLU7_9DEIO</name>
<dbReference type="Proteomes" id="UP000020492">
    <property type="component" value="Unassembled WGS sequence"/>
</dbReference>
<feature type="region of interest" description="Disordered" evidence="1">
    <location>
        <begin position="1"/>
        <end position="24"/>
    </location>
</feature>
<dbReference type="OrthoDB" id="67032at2"/>
<keyword evidence="2" id="KW-0812">Transmembrane</keyword>
<protein>
    <submittedName>
        <fullName evidence="3">Uncharacterized protein</fullName>
    </submittedName>
</protein>
<evidence type="ECO:0000313" key="4">
    <source>
        <dbReference type="Proteomes" id="UP000020492"/>
    </source>
</evidence>
<feature type="transmembrane region" description="Helical" evidence="2">
    <location>
        <begin position="297"/>
        <end position="315"/>
    </location>
</feature>
<keyword evidence="2" id="KW-1133">Transmembrane helix</keyword>
<dbReference type="AlphaFoldDB" id="A0A016QLU7"/>
<evidence type="ECO:0000256" key="2">
    <source>
        <dbReference type="SAM" id="Phobius"/>
    </source>
</evidence>
<keyword evidence="4" id="KW-1185">Reference proteome</keyword>
<evidence type="ECO:0000256" key="1">
    <source>
        <dbReference type="SAM" id="MobiDB-lite"/>
    </source>
</evidence>
<gene>
    <name evidence="3" type="ORF">DEIPH_ctg076orf0025</name>
</gene>
<sequence length="322" mass="35898">MSPDSAHLVPQVQLPGQPPQPDVQGFSDQEWWGRWTLGKEASLRFVLPTPQTVVLDYTGYLGQMDQRISVWLDGRQIGRFQYNNGGGDKQFGQATSLRLPAGPHSLTFRSNLSRLSDGSPLPAGADPRDLSTAFYRLDLLPRPETRPALSLPADLLREPAVLKLGQFVFKTPGRYLPVSQEGLTLEFQLREPASAPRPVLDFGLLRQREGQQFTFSLDGRPFYRTPRQPGAGLVRGSTEFPRSSPGLHRLQIRAEGGGAVRDTSYLLTEVSVRTDQVSFYTERLLLHPASDSYAHRLWAGAGLVLLLLLLSRLLFLRFRGQP</sequence>
<accession>A0A016QLU7</accession>
<dbReference type="PATRIC" id="fig|1476583.3.peg.3238"/>
<dbReference type="RefSeq" id="WP_034360063.1">
    <property type="nucleotide sequence ID" value="NZ_JHAC01000067.1"/>
</dbReference>
<reference evidence="3 4" key="1">
    <citation type="submission" date="2014-03" db="EMBL/GenBank/DDBJ databases">
        <title>Draft genome sequence of Deinococcus phoenicis 1P10ME.</title>
        <authorList>
            <person name="Stepanov V.G."/>
            <person name="Vaishampayan P."/>
            <person name="Venkateswaran K."/>
            <person name="Fox G.E."/>
        </authorList>
    </citation>
    <scope>NUCLEOTIDE SEQUENCE [LARGE SCALE GENOMIC DNA]</scope>
    <source>
        <strain evidence="3 4">1P10ME</strain>
    </source>
</reference>
<comment type="caution">
    <text evidence="3">The sequence shown here is derived from an EMBL/GenBank/DDBJ whole genome shotgun (WGS) entry which is preliminary data.</text>
</comment>
<organism evidence="3 4">
    <name type="scientific">Deinococcus phoenicis</name>
    <dbReference type="NCBI Taxonomy" id="1476583"/>
    <lineage>
        <taxon>Bacteria</taxon>
        <taxon>Thermotogati</taxon>
        <taxon>Deinococcota</taxon>
        <taxon>Deinococci</taxon>
        <taxon>Deinococcales</taxon>
        <taxon>Deinococcaceae</taxon>
        <taxon>Deinococcus</taxon>
    </lineage>
</organism>
<dbReference type="EMBL" id="JHAC01000067">
    <property type="protein sequence ID" value="EYB66764.1"/>
    <property type="molecule type" value="Genomic_DNA"/>
</dbReference>
<proteinExistence type="predicted"/>
<dbReference type="STRING" id="1476583.DEIPH_ctg076orf0025"/>
<evidence type="ECO:0000313" key="3">
    <source>
        <dbReference type="EMBL" id="EYB66764.1"/>
    </source>
</evidence>
<keyword evidence="2" id="KW-0472">Membrane</keyword>